<dbReference type="GO" id="GO:0003677">
    <property type="term" value="F:DNA binding"/>
    <property type="evidence" value="ECO:0007669"/>
    <property type="project" value="UniProtKB-KW"/>
</dbReference>
<evidence type="ECO:0000256" key="3">
    <source>
        <dbReference type="ARBA" id="ARBA00023163"/>
    </source>
</evidence>
<dbReference type="PRINTS" id="PR00778">
    <property type="entry name" value="HTHARSR"/>
</dbReference>
<protein>
    <submittedName>
        <fullName evidence="5">Metalloregulator ArsR/SmtB family transcription factor</fullName>
    </submittedName>
</protein>
<proteinExistence type="predicted"/>
<accession>A0AAF1KGJ1</accession>
<keyword evidence="1" id="KW-0805">Transcription regulation</keyword>
<dbReference type="AlphaFoldDB" id="A0AAF1KGJ1"/>
<dbReference type="CDD" id="cd00090">
    <property type="entry name" value="HTH_ARSR"/>
    <property type="match status" value="1"/>
</dbReference>
<dbReference type="InterPro" id="IPR001845">
    <property type="entry name" value="HTH_ArsR_DNA-bd_dom"/>
</dbReference>
<dbReference type="NCBIfam" id="NF033788">
    <property type="entry name" value="HTH_metalloreg"/>
    <property type="match status" value="1"/>
</dbReference>
<sequence>MPDLFSLKARLLSNLSNEVRLRLLYMILDKEVSVGDIAQCLGIRQSALSQHLARLRGDRLVSTRKVAQTVYYRCDNLGVRRLLETVGEIYETRAAAEAA</sequence>
<reference evidence="5 6" key="1">
    <citation type="journal article" date="2018" name="Sci. Rep.">
        <title>Rhizobium tumorigenes sp. nov., a novel plant tumorigenic bacterium isolated from cane gall tumors on thornless blackberry.</title>
        <authorList>
            <person name="Kuzmanovi N."/>
            <person name="Smalla K."/>
            <person name="Gronow S."/>
            <person name="PuBawska J."/>
        </authorList>
    </citation>
    <scope>NUCLEOTIDE SEQUENCE [LARGE SCALE GENOMIC DNA]</scope>
    <source>
        <strain evidence="5 6">1078</strain>
    </source>
</reference>
<dbReference type="SUPFAM" id="SSF46785">
    <property type="entry name" value="Winged helix' DNA-binding domain"/>
    <property type="match status" value="1"/>
</dbReference>
<dbReference type="Proteomes" id="UP000249499">
    <property type="component" value="Plasmid pRt1078"/>
</dbReference>
<dbReference type="Gene3D" id="1.10.10.10">
    <property type="entry name" value="Winged helix-like DNA-binding domain superfamily/Winged helix DNA-binding domain"/>
    <property type="match status" value="1"/>
</dbReference>
<keyword evidence="3" id="KW-0804">Transcription</keyword>
<dbReference type="GO" id="GO:0003700">
    <property type="term" value="F:DNA-binding transcription factor activity"/>
    <property type="evidence" value="ECO:0007669"/>
    <property type="project" value="InterPro"/>
</dbReference>
<organism evidence="5 6">
    <name type="scientific">Rhizobium tumorigenes</name>
    <dbReference type="NCBI Taxonomy" id="2041385"/>
    <lineage>
        <taxon>Bacteria</taxon>
        <taxon>Pseudomonadati</taxon>
        <taxon>Pseudomonadota</taxon>
        <taxon>Alphaproteobacteria</taxon>
        <taxon>Hyphomicrobiales</taxon>
        <taxon>Rhizobiaceae</taxon>
        <taxon>Rhizobium/Agrobacterium group</taxon>
        <taxon>Rhizobium</taxon>
    </lineage>
</organism>
<reference evidence="6" key="2">
    <citation type="journal article" date="2023" name="MicrobiologyOpen">
        <title>Genomics of the tumorigenes clade of the family Rhizobiaceae and description of Rhizobium rhododendri sp. nov.</title>
        <authorList>
            <person name="Kuzmanovic N."/>
            <person name="diCenzo G.C."/>
            <person name="Bunk B."/>
            <person name="Sproeer C."/>
            <person name="Fruehling A."/>
            <person name="Neumann-Schaal M."/>
            <person name="Overmann J."/>
            <person name="Smalla K."/>
        </authorList>
    </citation>
    <scope>NUCLEOTIDE SEQUENCE [LARGE SCALE GENOMIC DNA]</scope>
    <source>
        <strain evidence="6">1078</strain>
        <plasmid evidence="6">pRt1078</plasmid>
    </source>
</reference>
<geneLocation type="plasmid" evidence="5 6">
    <name>pRt1078</name>
</geneLocation>
<keyword evidence="5" id="KW-0614">Plasmid</keyword>
<evidence type="ECO:0000313" key="5">
    <source>
        <dbReference type="EMBL" id="WFR97907.1"/>
    </source>
</evidence>
<dbReference type="KEGG" id="rtu:PR017_18595"/>
<dbReference type="InterPro" id="IPR051081">
    <property type="entry name" value="HTH_MetalResp_TranReg"/>
</dbReference>
<feature type="domain" description="HTH arsR-type" evidence="4">
    <location>
        <begin position="1"/>
        <end position="94"/>
    </location>
</feature>
<evidence type="ECO:0000256" key="1">
    <source>
        <dbReference type="ARBA" id="ARBA00023015"/>
    </source>
</evidence>
<keyword evidence="6" id="KW-1185">Reference proteome</keyword>
<dbReference type="InterPro" id="IPR011991">
    <property type="entry name" value="ArsR-like_HTH"/>
</dbReference>
<name>A0AAF1KGJ1_9HYPH</name>
<dbReference type="SMART" id="SM00418">
    <property type="entry name" value="HTH_ARSR"/>
    <property type="match status" value="1"/>
</dbReference>
<evidence type="ECO:0000256" key="2">
    <source>
        <dbReference type="ARBA" id="ARBA00023125"/>
    </source>
</evidence>
<dbReference type="PANTHER" id="PTHR33154:SF28">
    <property type="entry name" value="HTH-TYPE TRANSCRIPTIONAL REGULATOR YGAV-RELATED"/>
    <property type="match status" value="1"/>
</dbReference>
<dbReference type="Pfam" id="PF01022">
    <property type="entry name" value="HTH_5"/>
    <property type="match status" value="1"/>
</dbReference>
<dbReference type="EMBL" id="CP117256">
    <property type="protein sequence ID" value="WFR97907.1"/>
    <property type="molecule type" value="Genomic_DNA"/>
</dbReference>
<dbReference type="PANTHER" id="PTHR33154">
    <property type="entry name" value="TRANSCRIPTIONAL REGULATOR, ARSR FAMILY"/>
    <property type="match status" value="1"/>
</dbReference>
<evidence type="ECO:0000313" key="6">
    <source>
        <dbReference type="Proteomes" id="UP000249499"/>
    </source>
</evidence>
<keyword evidence="2" id="KW-0238">DNA-binding</keyword>
<evidence type="ECO:0000259" key="4">
    <source>
        <dbReference type="PROSITE" id="PS50987"/>
    </source>
</evidence>
<gene>
    <name evidence="5" type="ORF">PR017_18595</name>
</gene>
<dbReference type="InterPro" id="IPR036390">
    <property type="entry name" value="WH_DNA-bd_sf"/>
</dbReference>
<dbReference type="InterPro" id="IPR036388">
    <property type="entry name" value="WH-like_DNA-bd_sf"/>
</dbReference>
<dbReference type="PROSITE" id="PS50987">
    <property type="entry name" value="HTH_ARSR_2"/>
    <property type="match status" value="1"/>
</dbReference>